<dbReference type="Pfam" id="PF00176">
    <property type="entry name" value="SNF2-rel_dom"/>
    <property type="match status" value="1"/>
</dbReference>
<dbReference type="SMART" id="SM00490">
    <property type="entry name" value="HELICc"/>
    <property type="match status" value="1"/>
</dbReference>
<dbReference type="Pfam" id="PF00271">
    <property type="entry name" value="Helicase_C"/>
    <property type="match status" value="1"/>
</dbReference>
<keyword evidence="1" id="KW-0378">Hydrolase</keyword>
<dbReference type="GO" id="GO:0005524">
    <property type="term" value="F:ATP binding"/>
    <property type="evidence" value="ECO:0007669"/>
    <property type="project" value="InterPro"/>
</dbReference>
<dbReference type="GO" id="GO:0016787">
    <property type="term" value="F:hydrolase activity"/>
    <property type="evidence" value="ECO:0007669"/>
    <property type="project" value="UniProtKB-KW"/>
</dbReference>
<dbReference type="InterPro" id="IPR000330">
    <property type="entry name" value="SNF2_N"/>
</dbReference>
<accession>G3MAX4</accession>
<dbReference type="InterPro" id="IPR038718">
    <property type="entry name" value="SNF2-like_sf"/>
</dbReference>
<dbReference type="PROSITE" id="PS51192">
    <property type="entry name" value="HELICASE_ATP_BIND_1"/>
    <property type="match status" value="1"/>
</dbReference>
<protein>
    <submittedName>
        <fullName evidence="4">Gp594</fullName>
    </submittedName>
</protein>
<dbReference type="KEGG" id="vg:18563804"/>
<evidence type="ECO:0000313" key="4">
    <source>
        <dbReference type="EMBL" id="AEO93839.1"/>
    </source>
</evidence>
<dbReference type="Proteomes" id="UP000009273">
    <property type="component" value="Segment"/>
</dbReference>
<gene>
    <name evidence="4" type="primary">594</name>
    <name evidence="4" type="ORF">G_594</name>
</gene>
<dbReference type="GO" id="GO:0031297">
    <property type="term" value="P:replication fork processing"/>
    <property type="evidence" value="ECO:0007669"/>
    <property type="project" value="TreeGrafter"/>
</dbReference>
<reference evidence="4 5" key="1">
    <citation type="submission" date="2011-09" db="EMBL/GenBank/DDBJ databases">
        <authorList>
            <person name="Pope W.H."/>
            <person name="Pedulla M.L."/>
            <person name="Ford M.E."/>
            <person name="Peebles C.L."/>
            <person name="Hatfull G.H."/>
            <person name="Hendrix R.W."/>
        </authorList>
    </citation>
    <scope>NUCLEOTIDE SEQUENCE [LARGE SCALE GENOMIC DNA]</scope>
    <source>
        <strain evidence="4">G</strain>
    </source>
</reference>
<dbReference type="InterPro" id="IPR049730">
    <property type="entry name" value="SNF2/RAD54-like_C"/>
</dbReference>
<keyword evidence="5" id="KW-1185">Reference proteome</keyword>
<dbReference type="PANTHER" id="PTHR45766:SF6">
    <property type="entry name" value="SWI_SNF-RELATED MATRIX-ASSOCIATED ACTIN-DEPENDENT REGULATOR OF CHROMATIN SUBFAMILY A-LIKE PROTEIN 1"/>
    <property type="match status" value="1"/>
</dbReference>
<evidence type="ECO:0000259" key="3">
    <source>
        <dbReference type="PROSITE" id="PS51194"/>
    </source>
</evidence>
<dbReference type="InterPro" id="IPR014001">
    <property type="entry name" value="Helicase_ATP-bd"/>
</dbReference>
<evidence type="ECO:0000256" key="1">
    <source>
        <dbReference type="ARBA" id="ARBA00022801"/>
    </source>
</evidence>
<dbReference type="PROSITE" id="PS51194">
    <property type="entry name" value="HELICASE_CTER"/>
    <property type="match status" value="1"/>
</dbReference>
<evidence type="ECO:0000313" key="5">
    <source>
        <dbReference type="Proteomes" id="UP000009273"/>
    </source>
</evidence>
<dbReference type="Gene3D" id="3.40.50.10810">
    <property type="entry name" value="Tandem AAA-ATPase domain"/>
    <property type="match status" value="1"/>
</dbReference>
<feature type="domain" description="Helicase C-terminal" evidence="3">
    <location>
        <begin position="335"/>
        <end position="482"/>
    </location>
</feature>
<evidence type="ECO:0000259" key="2">
    <source>
        <dbReference type="PROSITE" id="PS51192"/>
    </source>
</evidence>
<dbReference type="SMART" id="SM00487">
    <property type="entry name" value="DEXDc"/>
    <property type="match status" value="1"/>
</dbReference>
<sequence>MLVLVLIKEEEVLSPAAAYEFLTTPFSHQVESFNYALEHDKFLLGDEQGLGKTKQSIDMAVYRKQTEGIKHCLIVCGVNSSKRNWVKEIHTHSNEDALILGTRVGKRGKLYIGGSVETRIEDLEEVLQGGISQYFLITNVETLRNKKVREYLNDLTEAGMIGFTIFDEIHRAKNAESKQGKAIHCIKSKYKVALTGTPLMNNPIDLFNVMKWLDAYEFAFYTFRHRYCEMGGKGGHAIVGYKNLKELRDMFEKIMLRRKKSDVLDLPDKIRQLERVQMTPKQAMIYKDVRECIMANIQQIKLSPNPLAQLIRLRQATGYTGILSDTIQESAKINRLKEMLEEVVANGHKALVFSNWTSMTNVLKRELEEYNPAVITGETKDVDFEKEVFQNDPDCKIAIGTIGVMGTAHTLTEASYVFFVDKPWNFANVEQAEDRAHRIGTTKNVTCITLVCENTIDERIEEIIFNKAELSQGLVEGDNDVIERLNVDTDSLVDQLLS</sequence>
<dbReference type="OrthoDB" id="8793at10239"/>
<feature type="domain" description="Helicase ATP-binding" evidence="2">
    <location>
        <begin position="33"/>
        <end position="216"/>
    </location>
</feature>
<proteinExistence type="predicted"/>
<dbReference type="Gene3D" id="3.40.50.300">
    <property type="entry name" value="P-loop containing nucleotide triphosphate hydrolases"/>
    <property type="match status" value="1"/>
</dbReference>
<organism evidence="4 5">
    <name type="scientific">Bacillus phage G</name>
    <dbReference type="NCBI Taxonomy" id="2884420"/>
    <lineage>
        <taxon>Viruses</taxon>
        <taxon>Duplodnaviria</taxon>
        <taxon>Heunggongvirae</taxon>
        <taxon>Uroviricota</taxon>
        <taxon>Caudoviricetes</taxon>
        <taxon>Donellivirus</taxon>
        <taxon>Donellivirus gee</taxon>
    </lineage>
</organism>
<dbReference type="PANTHER" id="PTHR45766">
    <property type="entry name" value="DNA ANNEALING HELICASE AND ENDONUCLEASE ZRANB3 FAMILY MEMBER"/>
    <property type="match status" value="1"/>
</dbReference>
<dbReference type="GO" id="GO:0006281">
    <property type="term" value="P:DNA repair"/>
    <property type="evidence" value="ECO:0007669"/>
    <property type="project" value="TreeGrafter"/>
</dbReference>
<dbReference type="InterPro" id="IPR001650">
    <property type="entry name" value="Helicase_C-like"/>
</dbReference>
<dbReference type="SUPFAM" id="SSF52540">
    <property type="entry name" value="P-loop containing nucleoside triphosphate hydrolases"/>
    <property type="match status" value="2"/>
</dbReference>
<dbReference type="GeneID" id="18563804"/>
<name>G3MAX4_9CAUD</name>
<dbReference type="RefSeq" id="YP_009015886.1">
    <property type="nucleotide sequence ID" value="NC_023719.1"/>
</dbReference>
<dbReference type="EMBL" id="JN638751">
    <property type="protein sequence ID" value="AEO93839.1"/>
    <property type="molecule type" value="Genomic_DNA"/>
</dbReference>
<dbReference type="InterPro" id="IPR027417">
    <property type="entry name" value="P-loop_NTPase"/>
</dbReference>
<dbReference type="CDD" id="cd18793">
    <property type="entry name" value="SF2_C_SNF"/>
    <property type="match status" value="1"/>
</dbReference>